<dbReference type="PANTHER" id="PTHR42940">
    <property type="entry name" value="ALCOHOL DEHYDROGENASE 1-RELATED"/>
    <property type="match status" value="1"/>
</dbReference>
<keyword evidence="10" id="KW-1185">Reference proteome</keyword>
<dbReference type="GO" id="GO:0004022">
    <property type="term" value="F:alcohol dehydrogenase (NAD+) activity"/>
    <property type="evidence" value="ECO:0007669"/>
    <property type="project" value="TreeGrafter"/>
</dbReference>
<dbReference type="PANTHER" id="PTHR42940:SF2">
    <property type="entry name" value="DEHYDROGENASE FAMILY OXIDOREDUCTASE, PUTATIVE (JCVI)-RELATED"/>
    <property type="match status" value="1"/>
</dbReference>
<dbReference type="GO" id="GO:0005737">
    <property type="term" value="C:cytoplasm"/>
    <property type="evidence" value="ECO:0007669"/>
    <property type="project" value="TreeGrafter"/>
</dbReference>
<dbReference type="VEuPathDB" id="FungiDB:ASPZODRAFT_131445"/>
<reference evidence="10" key="1">
    <citation type="journal article" date="2017" name="Genome Biol.">
        <title>Comparative genomics reveals high biological diversity and specific adaptations in the industrially and medically important fungal genus Aspergillus.</title>
        <authorList>
            <person name="de Vries R.P."/>
            <person name="Riley R."/>
            <person name="Wiebenga A."/>
            <person name="Aguilar-Osorio G."/>
            <person name="Amillis S."/>
            <person name="Uchima C.A."/>
            <person name="Anderluh G."/>
            <person name="Asadollahi M."/>
            <person name="Askin M."/>
            <person name="Barry K."/>
            <person name="Battaglia E."/>
            <person name="Bayram O."/>
            <person name="Benocci T."/>
            <person name="Braus-Stromeyer S.A."/>
            <person name="Caldana C."/>
            <person name="Canovas D."/>
            <person name="Cerqueira G.C."/>
            <person name="Chen F."/>
            <person name="Chen W."/>
            <person name="Choi C."/>
            <person name="Clum A."/>
            <person name="Dos Santos R.A."/>
            <person name="Damasio A.R."/>
            <person name="Diallinas G."/>
            <person name="Emri T."/>
            <person name="Fekete E."/>
            <person name="Flipphi M."/>
            <person name="Freyberg S."/>
            <person name="Gallo A."/>
            <person name="Gournas C."/>
            <person name="Habgood R."/>
            <person name="Hainaut M."/>
            <person name="Harispe M.L."/>
            <person name="Henrissat B."/>
            <person name="Hilden K.S."/>
            <person name="Hope R."/>
            <person name="Hossain A."/>
            <person name="Karabika E."/>
            <person name="Karaffa L."/>
            <person name="Karanyi Z."/>
            <person name="Krasevec N."/>
            <person name="Kuo A."/>
            <person name="Kusch H."/>
            <person name="LaButti K."/>
            <person name="Lagendijk E.L."/>
            <person name="Lapidus A."/>
            <person name="Levasseur A."/>
            <person name="Lindquist E."/>
            <person name="Lipzen A."/>
            <person name="Logrieco A.F."/>
            <person name="MacCabe A."/>
            <person name="Maekelae M.R."/>
            <person name="Malavazi I."/>
            <person name="Melin P."/>
            <person name="Meyer V."/>
            <person name="Mielnichuk N."/>
            <person name="Miskei M."/>
            <person name="Molnar A.P."/>
            <person name="Mule G."/>
            <person name="Ngan C.Y."/>
            <person name="Orejas M."/>
            <person name="Orosz E."/>
            <person name="Ouedraogo J.P."/>
            <person name="Overkamp K.M."/>
            <person name="Park H.-S."/>
            <person name="Perrone G."/>
            <person name="Piumi F."/>
            <person name="Punt P.J."/>
            <person name="Ram A.F."/>
            <person name="Ramon A."/>
            <person name="Rauscher S."/>
            <person name="Record E."/>
            <person name="Riano-Pachon D.M."/>
            <person name="Robert V."/>
            <person name="Roehrig J."/>
            <person name="Ruller R."/>
            <person name="Salamov A."/>
            <person name="Salih N.S."/>
            <person name="Samson R.A."/>
            <person name="Sandor E."/>
            <person name="Sanguinetti M."/>
            <person name="Schuetze T."/>
            <person name="Sepcic K."/>
            <person name="Shelest E."/>
            <person name="Sherlock G."/>
            <person name="Sophianopoulou V."/>
            <person name="Squina F.M."/>
            <person name="Sun H."/>
            <person name="Susca A."/>
            <person name="Todd R.B."/>
            <person name="Tsang A."/>
            <person name="Unkles S.E."/>
            <person name="van de Wiele N."/>
            <person name="van Rossen-Uffink D."/>
            <person name="Oliveira J.V."/>
            <person name="Vesth T.C."/>
            <person name="Visser J."/>
            <person name="Yu J.-H."/>
            <person name="Zhou M."/>
            <person name="Andersen M.R."/>
            <person name="Archer D.B."/>
            <person name="Baker S.E."/>
            <person name="Benoit I."/>
            <person name="Brakhage A.A."/>
            <person name="Braus G.H."/>
            <person name="Fischer R."/>
            <person name="Frisvad J.C."/>
            <person name="Goldman G.H."/>
            <person name="Houbraken J."/>
            <person name="Oakley B."/>
            <person name="Pocsi I."/>
            <person name="Scazzocchio C."/>
            <person name="Seiboth B."/>
            <person name="vanKuyk P.A."/>
            <person name="Wortman J."/>
            <person name="Dyer P.S."/>
            <person name="Grigoriev I.V."/>
        </authorList>
    </citation>
    <scope>NUCLEOTIDE SEQUENCE [LARGE SCALE GENOMIC DNA]</scope>
    <source>
        <strain evidence="10">CBS 506.65</strain>
    </source>
</reference>
<dbReference type="Pfam" id="PF08240">
    <property type="entry name" value="ADH_N"/>
    <property type="match status" value="1"/>
</dbReference>
<comment type="cofactor">
    <cofactor evidence="1 7">
        <name>Zn(2+)</name>
        <dbReference type="ChEBI" id="CHEBI:29105"/>
    </cofactor>
</comment>
<organism evidence="9 10">
    <name type="scientific">Penicilliopsis zonata CBS 506.65</name>
    <dbReference type="NCBI Taxonomy" id="1073090"/>
    <lineage>
        <taxon>Eukaryota</taxon>
        <taxon>Fungi</taxon>
        <taxon>Dikarya</taxon>
        <taxon>Ascomycota</taxon>
        <taxon>Pezizomycotina</taxon>
        <taxon>Eurotiomycetes</taxon>
        <taxon>Eurotiomycetidae</taxon>
        <taxon>Eurotiales</taxon>
        <taxon>Aspergillaceae</taxon>
        <taxon>Penicilliopsis</taxon>
    </lineage>
</organism>
<protein>
    <recommendedName>
        <fullName evidence="8">Enoyl reductase (ER) domain-containing protein</fullName>
    </recommendedName>
</protein>
<dbReference type="InterPro" id="IPR011032">
    <property type="entry name" value="GroES-like_sf"/>
</dbReference>
<dbReference type="InterPro" id="IPR002328">
    <property type="entry name" value="ADH_Zn_CS"/>
</dbReference>
<evidence type="ECO:0000259" key="8">
    <source>
        <dbReference type="SMART" id="SM00829"/>
    </source>
</evidence>
<evidence type="ECO:0000256" key="5">
    <source>
        <dbReference type="ARBA" id="ARBA00023002"/>
    </source>
</evidence>
<dbReference type="InterPro" id="IPR013154">
    <property type="entry name" value="ADH-like_N"/>
</dbReference>
<dbReference type="RefSeq" id="XP_022582362.1">
    <property type="nucleotide sequence ID" value="XM_022722768.1"/>
</dbReference>
<name>A0A1L9SKT6_9EURO</name>
<dbReference type="InterPro" id="IPR036291">
    <property type="entry name" value="NAD(P)-bd_dom_sf"/>
</dbReference>
<dbReference type="STRING" id="1073090.A0A1L9SKT6"/>
<evidence type="ECO:0000256" key="1">
    <source>
        <dbReference type="ARBA" id="ARBA00001947"/>
    </source>
</evidence>
<evidence type="ECO:0000256" key="7">
    <source>
        <dbReference type="RuleBase" id="RU361277"/>
    </source>
</evidence>
<dbReference type="Proteomes" id="UP000184188">
    <property type="component" value="Unassembled WGS sequence"/>
</dbReference>
<dbReference type="OrthoDB" id="1879366at2759"/>
<dbReference type="GeneID" id="34609233"/>
<dbReference type="GO" id="GO:0008270">
    <property type="term" value="F:zinc ion binding"/>
    <property type="evidence" value="ECO:0007669"/>
    <property type="project" value="InterPro"/>
</dbReference>
<evidence type="ECO:0000256" key="6">
    <source>
        <dbReference type="ARBA" id="ARBA00023027"/>
    </source>
</evidence>
<evidence type="ECO:0000256" key="3">
    <source>
        <dbReference type="ARBA" id="ARBA00022723"/>
    </source>
</evidence>
<dbReference type="FunFam" id="3.40.50.720:FF:000039">
    <property type="entry name" value="Alcohol dehydrogenase AdhP"/>
    <property type="match status" value="1"/>
</dbReference>
<gene>
    <name evidence="9" type="ORF">ASPZODRAFT_131445</name>
</gene>
<dbReference type="CDD" id="cd08297">
    <property type="entry name" value="CAD3"/>
    <property type="match status" value="1"/>
</dbReference>
<keyword evidence="4 7" id="KW-0862">Zinc</keyword>
<dbReference type="Gene3D" id="3.40.50.720">
    <property type="entry name" value="NAD(P)-binding Rossmann-like Domain"/>
    <property type="match status" value="1"/>
</dbReference>
<dbReference type="Gene3D" id="3.90.180.10">
    <property type="entry name" value="Medium-chain alcohol dehydrogenases, catalytic domain"/>
    <property type="match status" value="1"/>
</dbReference>
<evidence type="ECO:0000256" key="4">
    <source>
        <dbReference type="ARBA" id="ARBA00022833"/>
    </source>
</evidence>
<feature type="domain" description="Enoyl reductase (ER)" evidence="8">
    <location>
        <begin position="13"/>
        <end position="345"/>
    </location>
</feature>
<dbReference type="InterPro" id="IPR020843">
    <property type="entry name" value="ER"/>
</dbReference>
<sequence>MAPKEGKVAVCVGTHEICIQQRPIPQPSGTKVLVKIEAAGVCATDLHLVRKSIPYLQPTVEVCGHEGIGRVIGLGPEVDSSEWKVGDRVAHRWLYQTCGECELCLGGNEQFCDKRKLSGKDVDGCWAEYTLVDSRNLLRIPEDVRASEAAPILCAGTTAYRALKTSQLAQGQWVAIVGAGGGLGHLAVQYAKALGLRVLAIDAGESKGELCKQLGAEVFLDFTQVKDMTAEVVSITGGGAHGILVVSSSVRAYEQAVTYVRKLGIIVCIGITPTKMHFPLGPEYFVAKGVRLTGGSTGTIQDTKEALEYVRDGRVKPIIVEKTLEQIQSCLESLEKGDVMGRFVAVF</sequence>
<dbReference type="EMBL" id="KV878340">
    <property type="protein sequence ID" value="OJJ47852.1"/>
    <property type="molecule type" value="Genomic_DNA"/>
</dbReference>
<proteinExistence type="inferred from homology"/>
<accession>A0A1L9SKT6</accession>
<keyword evidence="6" id="KW-0520">NAD</keyword>
<evidence type="ECO:0000313" key="9">
    <source>
        <dbReference type="EMBL" id="OJJ47852.1"/>
    </source>
</evidence>
<keyword evidence="5" id="KW-0560">Oxidoreductase</keyword>
<dbReference type="SMART" id="SM00829">
    <property type="entry name" value="PKS_ER"/>
    <property type="match status" value="1"/>
</dbReference>
<comment type="similarity">
    <text evidence="2 7">Belongs to the zinc-containing alcohol dehydrogenase family.</text>
</comment>
<dbReference type="Pfam" id="PF00107">
    <property type="entry name" value="ADH_zinc_N"/>
    <property type="match status" value="1"/>
</dbReference>
<dbReference type="SUPFAM" id="SSF51735">
    <property type="entry name" value="NAD(P)-binding Rossmann-fold domains"/>
    <property type="match status" value="1"/>
</dbReference>
<evidence type="ECO:0000256" key="2">
    <source>
        <dbReference type="ARBA" id="ARBA00008072"/>
    </source>
</evidence>
<keyword evidence="3 7" id="KW-0479">Metal-binding</keyword>
<dbReference type="InterPro" id="IPR013149">
    <property type="entry name" value="ADH-like_C"/>
</dbReference>
<dbReference type="AlphaFoldDB" id="A0A1L9SKT6"/>
<evidence type="ECO:0000313" key="10">
    <source>
        <dbReference type="Proteomes" id="UP000184188"/>
    </source>
</evidence>
<dbReference type="PROSITE" id="PS00059">
    <property type="entry name" value="ADH_ZINC"/>
    <property type="match status" value="1"/>
</dbReference>
<dbReference type="SUPFAM" id="SSF50129">
    <property type="entry name" value="GroES-like"/>
    <property type="match status" value="1"/>
</dbReference>